<keyword evidence="5" id="KW-0720">Serine protease</keyword>
<dbReference type="GO" id="GO:0004252">
    <property type="term" value="F:serine-type endopeptidase activity"/>
    <property type="evidence" value="ECO:0007669"/>
    <property type="project" value="UniProtKB-EC"/>
</dbReference>
<dbReference type="PANTHER" id="PTHR42881">
    <property type="entry name" value="PROLYL ENDOPEPTIDASE"/>
    <property type="match status" value="1"/>
</dbReference>
<proteinExistence type="predicted"/>
<reference evidence="9" key="1">
    <citation type="submission" date="2016-03" db="EMBL/GenBank/DDBJ databases">
        <title>Complete genome sequence of the type strain Actinoalloteichus hymeniacidonis DSM 45092.</title>
        <authorList>
            <person name="Schaffert L."/>
            <person name="Albersmeier A."/>
            <person name="Winkler A."/>
            <person name="Kalinowski J."/>
            <person name="Zotchev S."/>
            <person name="Ruckert C."/>
        </authorList>
    </citation>
    <scope>NUCLEOTIDE SEQUENCE [LARGE SCALE GENOMIC DNA]</scope>
    <source>
        <strain evidence="9">HPA177(T) (DSM 45092(T))</strain>
    </source>
</reference>
<evidence type="ECO:0000256" key="4">
    <source>
        <dbReference type="ARBA" id="ARBA00022801"/>
    </source>
</evidence>
<dbReference type="GO" id="GO:0070012">
    <property type="term" value="F:oligopeptidase activity"/>
    <property type="evidence" value="ECO:0007669"/>
    <property type="project" value="TreeGrafter"/>
</dbReference>
<keyword evidence="9" id="KW-1185">Reference proteome</keyword>
<dbReference type="InterPro" id="IPR002470">
    <property type="entry name" value="Peptidase_S9A"/>
</dbReference>
<dbReference type="RefSeq" id="WP_084643134.1">
    <property type="nucleotide sequence ID" value="NZ_CP014859.1"/>
</dbReference>
<dbReference type="GO" id="GO:0006508">
    <property type="term" value="P:proteolysis"/>
    <property type="evidence" value="ECO:0007669"/>
    <property type="project" value="UniProtKB-KW"/>
</dbReference>
<dbReference type="EC" id="3.4.21.26" evidence="2"/>
<keyword evidence="4 8" id="KW-0378">Hydrolase</keyword>
<dbReference type="Proteomes" id="UP000095210">
    <property type="component" value="Chromosome"/>
</dbReference>
<evidence type="ECO:0000256" key="1">
    <source>
        <dbReference type="ARBA" id="ARBA00001070"/>
    </source>
</evidence>
<sequence>MTGSSKDSPPVARVDTVEESRFGIRLSDPYRWMETDGPELRSWLTAQADHTEAALNSLPNRARIRARVEELTSTGTSESGFVAGVDGLLFFLREDPQTTVPVLMVRTGAEPAEPSAGRVLADPVAVTGDAHGGIDWYVPSPDGSHVAVGFSAGGSEDSILRIVVVETGELLDDVVHSSLHGAVSWLPDGTALIYHRYPEPTPDFAADERRFDSQSCLHRLGTPAEQDVPVLARGRNDAVPLTERDRPFVLVQPDSDWVVAVVSHSALVGPLTERISDCSIYLAPRAALAEPASCPWRQVANPADDITAFAMRDDVLYLVAHGGTPRGRVVAVSAVDPELSRAPVLVPESDCVLIAVRVVGDYLLVRELHAGADRLRRVPLTGGDTQEIELPVAGTIQEITGLPSGSGALLLTTSHTAPPMLLHYDGATGTVRDTGWLPGSDTEVLMATDVVVRARDGAAVPLRLIHRAGLPLNGDNPTLLSGYGSYGHVLAAEFTPDLRVWCEDGGIYAVAGLRGGGEHGRAWHAAGRGPHKENTITDFIDCAEYLIAHGYTRPAWLAGEGASAGGIPVGGALVRRPELWAAMVLRVPVTNATRQEFSENGPVNVPEFGTITTEDGLRDLLIIDSYLRVRDGQQYPAVLLTTGLNDPRVAVWQPAKTTARLQAATASDRPVLLRVDAHAGHGAGATRAQRVDSITDILAFLRDQLGDRTLTRRGPAVE</sequence>
<evidence type="ECO:0000313" key="8">
    <source>
        <dbReference type="EMBL" id="AOS64132.1"/>
    </source>
</evidence>
<keyword evidence="3 8" id="KW-0645">Protease</keyword>
<dbReference type="Gene3D" id="2.130.10.120">
    <property type="entry name" value="Prolyl oligopeptidase, N-terminal domain"/>
    <property type="match status" value="1"/>
</dbReference>
<evidence type="ECO:0000256" key="2">
    <source>
        <dbReference type="ARBA" id="ARBA00011897"/>
    </source>
</evidence>
<feature type="domain" description="Peptidase S9 prolyl oligopeptidase catalytic" evidence="6">
    <location>
        <begin position="496"/>
        <end position="707"/>
    </location>
</feature>
<dbReference type="InterPro" id="IPR001375">
    <property type="entry name" value="Peptidase_S9_cat"/>
</dbReference>
<feature type="domain" description="Peptidase S9A N-terminal" evidence="7">
    <location>
        <begin position="9"/>
        <end position="431"/>
    </location>
</feature>
<name>A0AAC9HRB1_9PSEU</name>
<dbReference type="EMBL" id="CP014859">
    <property type="protein sequence ID" value="AOS64132.1"/>
    <property type="molecule type" value="Genomic_DNA"/>
</dbReference>
<dbReference type="Pfam" id="PF00326">
    <property type="entry name" value="Peptidase_S9"/>
    <property type="match status" value="1"/>
</dbReference>
<evidence type="ECO:0000313" key="9">
    <source>
        <dbReference type="Proteomes" id="UP000095210"/>
    </source>
</evidence>
<dbReference type="AlphaFoldDB" id="A0AAC9HRB1"/>
<organism evidence="8 9">
    <name type="scientific">Actinoalloteichus hymeniacidonis</name>
    <dbReference type="NCBI Taxonomy" id="340345"/>
    <lineage>
        <taxon>Bacteria</taxon>
        <taxon>Bacillati</taxon>
        <taxon>Actinomycetota</taxon>
        <taxon>Actinomycetes</taxon>
        <taxon>Pseudonocardiales</taxon>
        <taxon>Pseudonocardiaceae</taxon>
        <taxon>Actinoalloteichus</taxon>
    </lineage>
</organism>
<dbReference type="SUPFAM" id="SSF53474">
    <property type="entry name" value="alpha/beta-Hydrolases"/>
    <property type="match status" value="1"/>
</dbReference>
<dbReference type="KEGG" id="ahm:TL08_16660"/>
<dbReference type="InterPro" id="IPR051167">
    <property type="entry name" value="Prolyl_oligopep/macrocyclase"/>
</dbReference>
<dbReference type="SUPFAM" id="SSF50993">
    <property type="entry name" value="Peptidase/esterase 'gauge' domain"/>
    <property type="match status" value="1"/>
</dbReference>
<dbReference type="Gene3D" id="3.40.50.1820">
    <property type="entry name" value="alpha/beta hydrolase"/>
    <property type="match status" value="1"/>
</dbReference>
<dbReference type="InterPro" id="IPR023302">
    <property type="entry name" value="Pept_S9A_N"/>
</dbReference>
<comment type="catalytic activity">
    <reaction evidence="1">
        <text>Hydrolysis of Pro-|-Xaa &gt;&gt; Ala-|-Xaa in oligopeptides.</text>
        <dbReference type="EC" id="3.4.21.26"/>
    </reaction>
</comment>
<dbReference type="GO" id="GO:0005829">
    <property type="term" value="C:cytosol"/>
    <property type="evidence" value="ECO:0007669"/>
    <property type="project" value="TreeGrafter"/>
</dbReference>
<dbReference type="Pfam" id="PF02897">
    <property type="entry name" value="Peptidase_S9_N"/>
    <property type="match status" value="1"/>
</dbReference>
<dbReference type="PRINTS" id="PR00862">
    <property type="entry name" value="PROLIGOPTASE"/>
</dbReference>
<evidence type="ECO:0000256" key="5">
    <source>
        <dbReference type="ARBA" id="ARBA00022825"/>
    </source>
</evidence>
<dbReference type="PANTHER" id="PTHR42881:SF2">
    <property type="entry name" value="PROLYL ENDOPEPTIDASE"/>
    <property type="match status" value="1"/>
</dbReference>
<accession>A0AAC9HRB1</accession>
<dbReference type="InterPro" id="IPR029058">
    <property type="entry name" value="AB_hydrolase_fold"/>
</dbReference>
<gene>
    <name evidence="8" type="ORF">TL08_16660</name>
</gene>
<evidence type="ECO:0000259" key="7">
    <source>
        <dbReference type="Pfam" id="PF02897"/>
    </source>
</evidence>
<protein>
    <recommendedName>
        <fullName evidence="2">prolyl oligopeptidase</fullName>
        <ecNumber evidence="2">3.4.21.26</ecNumber>
    </recommendedName>
</protein>
<evidence type="ECO:0000259" key="6">
    <source>
        <dbReference type="Pfam" id="PF00326"/>
    </source>
</evidence>
<evidence type="ECO:0000256" key="3">
    <source>
        <dbReference type="ARBA" id="ARBA00022670"/>
    </source>
</evidence>